<evidence type="ECO:0000259" key="2">
    <source>
        <dbReference type="PROSITE" id="PS50234"/>
    </source>
</evidence>
<dbReference type="Pfam" id="PF08487">
    <property type="entry name" value="VIT"/>
    <property type="match status" value="1"/>
</dbReference>
<dbReference type="PROSITE" id="PS50234">
    <property type="entry name" value="VWFA"/>
    <property type="match status" value="1"/>
</dbReference>
<dbReference type="InterPro" id="IPR013694">
    <property type="entry name" value="VIT"/>
</dbReference>
<dbReference type="Gene3D" id="3.40.50.410">
    <property type="entry name" value="von Willebrand factor, type A domain"/>
    <property type="match status" value="1"/>
</dbReference>
<dbReference type="NCBIfam" id="TIGR03788">
    <property type="entry name" value="marine_srt_targ"/>
    <property type="match status" value="1"/>
</dbReference>
<sequence>MHTDPTRQFMHHRAHTRHAVGHLICLLMLAAVLPAAAGESIRSGTLELTRNETAESLPAVRLGTDLDVTVTGPLARVRVTQAFRNTSPAWMAATYHYPLPPDAAVDDLTMVVGQKVIVGEIQPRGKAREMYETAKADGRKAGLVSQQRPNLFTNRVANIGPGETVLVSIEFQMPIRQAAGRYSLRLPLVAGPRYQAGGSGSGKTPSSNSGTVSESPVLNPALGERINPVSVRVDLRPGFVPAGVESPHHDVVIEGAGDRRRIRLADGEVPADRDFVLHWQAPAQEPSVALFRQRVDDEDYVMATITPPSDLPDTPPVPRELVFVIDNSGSMGGESMRQARASLVKALDTLAPGDRFNVIRFNDTTTRLFETGVAATPANLDIARRYARSLEAGGGTQMLSAVEAALSTAVEDESRLRQVIFLTDGAISNEAEILAMVGRHAGTTRVFPVGIGSAPNSYLMTRMASLGRGTFTYISRPADVEAGITALLERLRRPVLTDLTVETSDAGLRLTPHALPDVHAGEPIVLLGRADELTGTLTLRGRRGGQPWQATMKLAHAQPSTAVAKRWARRRIEAIEADRLLGRLDTAAADARTEALGMRFGIVTRQTSLVAVDDKPSRPDGAPLTESDLPINLPAGWDFERLFGRDRQEFTAPDGGTQLAGIDGARTAIPLPQTAMNFAGPLRTGVLLTLLALAGLALTRRRGRPEGTSC</sequence>
<dbReference type="SUPFAM" id="SSF53300">
    <property type="entry name" value="vWA-like"/>
    <property type="match status" value="1"/>
</dbReference>
<dbReference type="InterPro" id="IPR036465">
    <property type="entry name" value="vWFA_dom_sf"/>
</dbReference>
<dbReference type="SMART" id="SM00609">
    <property type="entry name" value="VIT"/>
    <property type="match status" value="1"/>
</dbReference>
<evidence type="ECO:0000313" key="4">
    <source>
        <dbReference type="EMBL" id="MDT0619934.1"/>
    </source>
</evidence>
<gene>
    <name evidence="4" type="ORF">RM531_15810</name>
</gene>
<evidence type="ECO:0000259" key="3">
    <source>
        <dbReference type="PROSITE" id="PS51468"/>
    </source>
</evidence>
<dbReference type="InterPro" id="IPR022440">
    <property type="entry name" value="CHP03788"/>
</dbReference>
<dbReference type="SMART" id="SM00327">
    <property type="entry name" value="VWA"/>
    <property type="match status" value="1"/>
</dbReference>
<accession>A0ABU3BCC2</accession>
<comment type="caution">
    <text evidence="4">The sequence shown here is derived from an EMBL/GenBank/DDBJ whole genome shotgun (WGS) entry which is preliminary data.</text>
</comment>
<protein>
    <submittedName>
        <fullName evidence="4">Marine proteobacterial sortase target protein</fullName>
    </submittedName>
</protein>
<feature type="compositionally biased region" description="Polar residues" evidence="1">
    <location>
        <begin position="202"/>
        <end position="216"/>
    </location>
</feature>
<keyword evidence="5" id="KW-1185">Reference proteome</keyword>
<dbReference type="RefSeq" id="WP_311660674.1">
    <property type="nucleotide sequence ID" value="NZ_JAVRHY010000027.1"/>
</dbReference>
<dbReference type="Proteomes" id="UP001259982">
    <property type="component" value="Unassembled WGS sequence"/>
</dbReference>
<dbReference type="PANTHER" id="PTHR45737:SF6">
    <property type="entry name" value="VON WILLEBRAND FACTOR A DOMAIN-CONTAINING PROTEIN 5A"/>
    <property type="match status" value="1"/>
</dbReference>
<name>A0ABU3BCC2_9GAMM</name>
<feature type="domain" description="VWFA" evidence="2">
    <location>
        <begin position="320"/>
        <end position="491"/>
    </location>
</feature>
<dbReference type="EMBL" id="JAVRHY010000027">
    <property type="protein sequence ID" value="MDT0619934.1"/>
    <property type="molecule type" value="Genomic_DNA"/>
</dbReference>
<evidence type="ECO:0000256" key="1">
    <source>
        <dbReference type="SAM" id="MobiDB-lite"/>
    </source>
</evidence>
<proteinExistence type="predicted"/>
<dbReference type="PROSITE" id="PS51468">
    <property type="entry name" value="VIT"/>
    <property type="match status" value="1"/>
</dbReference>
<reference evidence="4 5" key="1">
    <citation type="submission" date="2023-09" db="EMBL/GenBank/DDBJ databases">
        <authorList>
            <person name="Rey-Velasco X."/>
        </authorList>
    </citation>
    <scope>NUCLEOTIDE SEQUENCE [LARGE SCALE GENOMIC DNA]</scope>
    <source>
        <strain evidence="4 5">P385</strain>
    </source>
</reference>
<feature type="region of interest" description="Disordered" evidence="1">
    <location>
        <begin position="195"/>
        <end position="219"/>
    </location>
</feature>
<dbReference type="InterPro" id="IPR002035">
    <property type="entry name" value="VWF_A"/>
</dbReference>
<dbReference type="Pfam" id="PF13768">
    <property type="entry name" value="VWA_3"/>
    <property type="match status" value="1"/>
</dbReference>
<dbReference type="PANTHER" id="PTHR45737">
    <property type="entry name" value="VON WILLEBRAND FACTOR A DOMAIN-CONTAINING PROTEIN 5A"/>
    <property type="match status" value="1"/>
</dbReference>
<feature type="domain" description="VIT" evidence="3">
    <location>
        <begin position="45"/>
        <end position="173"/>
    </location>
</feature>
<evidence type="ECO:0000313" key="5">
    <source>
        <dbReference type="Proteomes" id="UP001259982"/>
    </source>
</evidence>
<organism evidence="4 5">
    <name type="scientific">Spectribacter acetivorans</name>
    <dbReference type="NCBI Taxonomy" id="3075603"/>
    <lineage>
        <taxon>Bacteria</taxon>
        <taxon>Pseudomonadati</taxon>
        <taxon>Pseudomonadota</taxon>
        <taxon>Gammaproteobacteria</taxon>
        <taxon>Salinisphaerales</taxon>
        <taxon>Salinisphaeraceae</taxon>
        <taxon>Spectribacter</taxon>
    </lineage>
</organism>